<dbReference type="eggNOG" id="ENOG502SQXI">
    <property type="taxonomic scope" value="Eukaryota"/>
</dbReference>
<comment type="caution">
    <text evidence="1">The sequence shown here is derived from an EMBL/GenBank/DDBJ whole genome shotgun (WGS) entry which is preliminary data.</text>
</comment>
<dbReference type="VEuPathDB" id="PiroplasmaDB:TpMuguga_01g00060"/>
<keyword evidence="2" id="KW-1185">Reference proteome</keyword>
<dbReference type="KEGG" id="tpv:TP01_0060"/>
<dbReference type="EMBL" id="AAGK01000001">
    <property type="protein sequence ID" value="EAN33304.1"/>
    <property type="molecule type" value="Genomic_DNA"/>
</dbReference>
<dbReference type="GeneID" id="3502615"/>
<dbReference type="Proteomes" id="UP000001949">
    <property type="component" value="Unassembled WGS sequence"/>
</dbReference>
<gene>
    <name evidence="1" type="ordered locus">TP01_0060</name>
</gene>
<organism evidence="1 2">
    <name type="scientific">Theileria parva</name>
    <name type="common">East coast fever infection agent</name>
    <dbReference type="NCBI Taxonomy" id="5875"/>
    <lineage>
        <taxon>Eukaryota</taxon>
        <taxon>Sar</taxon>
        <taxon>Alveolata</taxon>
        <taxon>Apicomplexa</taxon>
        <taxon>Aconoidasida</taxon>
        <taxon>Piroplasmida</taxon>
        <taxon>Theileriidae</taxon>
        <taxon>Theileria</taxon>
    </lineage>
</organism>
<evidence type="ECO:0000313" key="1">
    <source>
        <dbReference type="EMBL" id="EAN33304.1"/>
    </source>
</evidence>
<dbReference type="STRING" id="5875.Q4N9Q4"/>
<dbReference type="AlphaFoldDB" id="Q4N9Q4"/>
<evidence type="ECO:0000313" key="2">
    <source>
        <dbReference type="Proteomes" id="UP000001949"/>
    </source>
</evidence>
<reference evidence="1 2" key="1">
    <citation type="journal article" date="2005" name="Science">
        <title>Genome sequence of Theileria parva, a bovine pathogen that transforms lymphocytes.</title>
        <authorList>
            <person name="Gardner M.J."/>
            <person name="Bishop R."/>
            <person name="Shah T."/>
            <person name="de Villiers E.P."/>
            <person name="Carlton J.M."/>
            <person name="Hall N."/>
            <person name="Ren Q."/>
            <person name="Paulsen I.T."/>
            <person name="Pain A."/>
            <person name="Berriman M."/>
            <person name="Wilson R.J.M."/>
            <person name="Sato S."/>
            <person name="Ralph S.A."/>
            <person name="Mann D.J."/>
            <person name="Xiong Z."/>
            <person name="Shallom S.J."/>
            <person name="Weidman J."/>
            <person name="Jiang L."/>
            <person name="Lynn J."/>
            <person name="Weaver B."/>
            <person name="Shoaibi A."/>
            <person name="Domingo A.R."/>
            <person name="Wasawo D."/>
            <person name="Crabtree J."/>
            <person name="Wortman J.R."/>
            <person name="Haas B."/>
            <person name="Angiuoli S.V."/>
            <person name="Creasy T.H."/>
            <person name="Lu C."/>
            <person name="Suh B."/>
            <person name="Silva J.C."/>
            <person name="Utterback T.R."/>
            <person name="Feldblyum T.V."/>
            <person name="Pertea M."/>
            <person name="Allen J."/>
            <person name="Nierman W.C."/>
            <person name="Taracha E.L.N."/>
            <person name="Salzberg S.L."/>
            <person name="White O.R."/>
            <person name="Fitzhugh H.A."/>
            <person name="Morzaria S."/>
            <person name="Venter J.C."/>
            <person name="Fraser C.M."/>
            <person name="Nene V."/>
        </authorList>
    </citation>
    <scope>NUCLEOTIDE SEQUENCE [LARGE SCALE GENOMIC DNA]</scope>
    <source>
        <strain evidence="1 2">Muguga</strain>
    </source>
</reference>
<dbReference type="InParanoid" id="Q4N9Q4"/>
<dbReference type="RefSeq" id="XP_765587.1">
    <property type="nucleotide sequence ID" value="XM_760494.1"/>
</dbReference>
<accession>Q4N9Q4</accession>
<sequence>MVDIGFGIPLQSNLNKFNHELEGPDRRCVWLSQEDLVPGNLEAIKDMLKAEKTPLRYWLFLASSYKSLGHSESSDSLLKESETMFPNDQSGPLYSSLAYHNLTQAFQFKNDEERHTKYMDWTTHYARKTEGE</sequence>
<proteinExistence type="predicted"/>
<name>Q4N9Q4_THEPA</name>
<protein>
    <submittedName>
        <fullName evidence="1">Uncharacterized protein</fullName>
    </submittedName>
</protein>